<gene>
    <name evidence="2" type="ORF">HK097_008406</name>
</gene>
<keyword evidence="3" id="KW-1185">Reference proteome</keyword>
<evidence type="ECO:0000313" key="3">
    <source>
        <dbReference type="Proteomes" id="UP001212841"/>
    </source>
</evidence>
<sequence>MAPRKKKEFKVEPLPESVNKKYQHLGKYVPYPLPGWNNKPFILACLAPTGSGKTNALVRLVQQVYHKCFDEVVCFSPHMTSDEFFHELRGLKKIVYSTECDNEILDSIIKEQKKRQEAEKAGFGRCPNVLLVFDDFGPDFRGRDLKKSMQWLFSQGRHAGIHGIICSVQSLLQFEGMLISQANAWFLWALEERSCDKVCKELATNLMSRKQLKAFIDYGTSREVHSCCYVNRKGGLPEDSFFVHTSAGFENPQYVINLDLPELNVTANDGYVDVNQIEEQLRESPVWASLPSGLKSGMLASIQTNIAKSLIKEKIQAKVTEPEVVTPPAEEETGSRLQVKLKDHKPRQRRQKKKPAEEEVTEAHSQTEGA</sequence>
<dbReference type="Proteomes" id="UP001212841">
    <property type="component" value="Unassembled WGS sequence"/>
</dbReference>
<proteinExistence type="predicted"/>
<name>A0AAD5X1Q4_9FUNG</name>
<dbReference type="Pfam" id="PF04665">
    <property type="entry name" value="Pox_A32"/>
    <property type="match status" value="1"/>
</dbReference>
<feature type="compositionally biased region" description="Basic residues" evidence="1">
    <location>
        <begin position="342"/>
        <end position="353"/>
    </location>
</feature>
<dbReference type="InterPro" id="IPR006758">
    <property type="entry name" value="A32L"/>
</dbReference>
<protein>
    <submittedName>
        <fullName evidence="2">Uncharacterized protein</fullName>
    </submittedName>
</protein>
<accession>A0AAD5X1Q4</accession>
<feature type="region of interest" description="Disordered" evidence="1">
    <location>
        <begin position="320"/>
        <end position="370"/>
    </location>
</feature>
<organism evidence="2 3">
    <name type="scientific">Rhizophlyctis rosea</name>
    <dbReference type="NCBI Taxonomy" id="64517"/>
    <lineage>
        <taxon>Eukaryota</taxon>
        <taxon>Fungi</taxon>
        <taxon>Fungi incertae sedis</taxon>
        <taxon>Chytridiomycota</taxon>
        <taxon>Chytridiomycota incertae sedis</taxon>
        <taxon>Chytridiomycetes</taxon>
        <taxon>Rhizophlyctidales</taxon>
        <taxon>Rhizophlyctidaceae</taxon>
        <taxon>Rhizophlyctis</taxon>
    </lineage>
</organism>
<dbReference type="Gene3D" id="3.40.50.300">
    <property type="entry name" value="P-loop containing nucleotide triphosphate hydrolases"/>
    <property type="match status" value="1"/>
</dbReference>
<dbReference type="AlphaFoldDB" id="A0AAD5X1Q4"/>
<evidence type="ECO:0000256" key="1">
    <source>
        <dbReference type="SAM" id="MobiDB-lite"/>
    </source>
</evidence>
<dbReference type="SUPFAM" id="SSF52540">
    <property type="entry name" value="P-loop containing nucleoside triphosphate hydrolases"/>
    <property type="match status" value="1"/>
</dbReference>
<evidence type="ECO:0000313" key="2">
    <source>
        <dbReference type="EMBL" id="KAJ3050601.1"/>
    </source>
</evidence>
<dbReference type="EMBL" id="JADGJD010000495">
    <property type="protein sequence ID" value="KAJ3050601.1"/>
    <property type="molecule type" value="Genomic_DNA"/>
</dbReference>
<reference evidence="2" key="1">
    <citation type="submission" date="2020-05" db="EMBL/GenBank/DDBJ databases">
        <title>Phylogenomic resolution of chytrid fungi.</title>
        <authorList>
            <person name="Stajich J.E."/>
            <person name="Amses K."/>
            <person name="Simmons R."/>
            <person name="Seto K."/>
            <person name="Myers J."/>
            <person name="Bonds A."/>
            <person name="Quandt C.A."/>
            <person name="Barry K."/>
            <person name="Liu P."/>
            <person name="Grigoriev I."/>
            <person name="Longcore J.E."/>
            <person name="James T.Y."/>
        </authorList>
    </citation>
    <scope>NUCLEOTIDE SEQUENCE</scope>
    <source>
        <strain evidence="2">JEL0318</strain>
    </source>
</reference>
<dbReference type="InterPro" id="IPR027417">
    <property type="entry name" value="P-loop_NTPase"/>
</dbReference>
<comment type="caution">
    <text evidence="2">The sequence shown here is derived from an EMBL/GenBank/DDBJ whole genome shotgun (WGS) entry which is preliminary data.</text>
</comment>